<evidence type="ECO:0000256" key="2">
    <source>
        <dbReference type="ARBA" id="ARBA00022448"/>
    </source>
</evidence>
<dbReference type="GO" id="GO:0055085">
    <property type="term" value="P:transmembrane transport"/>
    <property type="evidence" value="ECO:0007669"/>
    <property type="project" value="UniProtKB-ARBA"/>
</dbReference>
<dbReference type="GO" id="GO:0005524">
    <property type="term" value="F:ATP binding"/>
    <property type="evidence" value="ECO:0007669"/>
    <property type="project" value="UniProtKB-KW"/>
</dbReference>
<dbReference type="InterPro" id="IPR003439">
    <property type="entry name" value="ABC_transporter-like_ATP-bd"/>
</dbReference>
<dbReference type="InterPro" id="IPR050319">
    <property type="entry name" value="ABC_transp_ATP-bind"/>
</dbReference>
<dbReference type="SUPFAM" id="SSF52540">
    <property type="entry name" value="P-loop containing nucleoside triphosphate hydrolases"/>
    <property type="match status" value="1"/>
</dbReference>
<accession>A0AAP3E5R4</accession>
<keyword evidence="2" id="KW-0813">Transport</keyword>
<dbReference type="PROSITE" id="PS50893">
    <property type="entry name" value="ABC_TRANSPORTER_2"/>
    <property type="match status" value="1"/>
</dbReference>
<dbReference type="PANTHER" id="PTHR43776">
    <property type="entry name" value="TRANSPORT ATP-BINDING PROTEIN"/>
    <property type="match status" value="1"/>
</dbReference>
<dbReference type="GO" id="GO:0016887">
    <property type="term" value="F:ATP hydrolysis activity"/>
    <property type="evidence" value="ECO:0007669"/>
    <property type="project" value="InterPro"/>
</dbReference>
<dbReference type="AlphaFoldDB" id="A0AAP3E5R4"/>
<dbReference type="InterPro" id="IPR003593">
    <property type="entry name" value="AAA+_ATPase"/>
</dbReference>
<dbReference type="Pfam" id="PF08352">
    <property type="entry name" value="oligo_HPY"/>
    <property type="match status" value="1"/>
</dbReference>
<dbReference type="FunFam" id="3.40.50.300:FF:000016">
    <property type="entry name" value="Oligopeptide ABC transporter ATP-binding component"/>
    <property type="match status" value="1"/>
</dbReference>
<dbReference type="CDD" id="cd03257">
    <property type="entry name" value="ABC_NikE_OppD_transporters"/>
    <property type="match status" value="1"/>
</dbReference>
<dbReference type="PANTHER" id="PTHR43776:SF7">
    <property type="entry name" value="D,D-DIPEPTIDE TRANSPORT ATP-BINDING PROTEIN DDPF-RELATED"/>
    <property type="match status" value="1"/>
</dbReference>
<dbReference type="NCBIfam" id="TIGR01727">
    <property type="entry name" value="oligo_HPY"/>
    <property type="match status" value="1"/>
</dbReference>
<proteinExistence type="inferred from homology"/>
<dbReference type="SMART" id="SM00382">
    <property type="entry name" value="AAA"/>
    <property type="match status" value="1"/>
</dbReference>
<comment type="caution">
    <text evidence="7">The sequence shown here is derived from an EMBL/GenBank/DDBJ whole genome shotgun (WGS) entry which is preliminary data.</text>
</comment>
<dbReference type="InterPro" id="IPR013563">
    <property type="entry name" value="Oligopep_ABC_C"/>
</dbReference>
<comment type="similarity">
    <text evidence="1">Belongs to the ABC transporter superfamily.</text>
</comment>
<evidence type="ECO:0000256" key="5">
    <source>
        <dbReference type="SAM" id="MobiDB-lite"/>
    </source>
</evidence>
<dbReference type="Gene3D" id="3.40.50.300">
    <property type="entry name" value="P-loop containing nucleotide triphosphate hydrolases"/>
    <property type="match status" value="1"/>
</dbReference>
<evidence type="ECO:0000313" key="8">
    <source>
        <dbReference type="Proteomes" id="UP001321047"/>
    </source>
</evidence>
<dbReference type="EMBL" id="JAOPJZ010000002">
    <property type="protein sequence ID" value="MCU4751285.1"/>
    <property type="molecule type" value="Genomic_DNA"/>
</dbReference>
<organism evidence="7 8">
    <name type="scientific">Natronosalvus hydrolyticus</name>
    <dbReference type="NCBI Taxonomy" id="2979988"/>
    <lineage>
        <taxon>Archaea</taxon>
        <taxon>Methanobacteriati</taxon>
        <taxon>Methanobacteriota</taxon>
        <taxon>Stenosarchaea group</taxon>
        <taxon>Halobacteria</taxon>
        <taxon>Halobacteriales</taxon>
        <taxon>Natrialbaceae</taxon>
        <taxon>Natronosalvus</taxon>
    </lineage>
</organism>
<evidence type="ECO:0000259" key="6">
    <source>
        <dbReference type="PROSITE" id="PS50893"/>
    </source>
</evidence>
<name>A0AAP3E5R4_9EURY</name>
<sequence length="457" mass="50075">MSSDALFELENVSKHFIDNDTLLNKLHPNRSHTSVRAVDGVSLTVHDGEILGLVGESGCGKSTLSRVALRLLEPTGGDVYYKDENITELGSRQLTEFRSEAQMIFQDPFASLNPRYTVAKTLTEPMHVHGIGDSKAERRAKAADLIERVGLSAQFLDRSPHEFSGGQRQRISIGRALAVEPQLVIADEPVSALDVSVQAQILNLLDGLQEEMGLSMLFISHDLSVVRRICDRVAVMYLGEIVEVAPTKELFRNPKHPYTQALLSSVPIPDPTVEREAIKLVGDVPTPIDPPSGCRFHPRCPKVIPPEDWTGSHGAWRALLQFKTRLKDEEVEPKAVREQLEAKQGSVSHDDVAKAIYRDNILESEVADDDTSLPDEVDTAVTDAIDALLHGDRKRAVGHLEAYESVCETREPAEVERSATARVACHLEDDQVTVPTAGTPGTAKDEVAMGAASETHD</sequence>
<keyword evidence="3" id="KW-0547">Nucleotide-binding</keyword>
<gene>
    <name evidence="7" type="ORF">OB919_04685</name>
</gene>
<evidence type="ECO:0000313" key="7">
    <source>
        <dbReference type="EMBL" id="MCU4751285.1"/>
    </source>
</evidence>
<dbReference type="PROSITE" id="PS00211">
    <property type="entry name" value="ABC_TRANSPORTER_1"/>
    <property type="match status" value="1"/>
</dbReference>
<protein>
    <submittedName>
        <fullName evidence="7">ABC transporter ATP-binding protein</fullName>
    </submittedName>
</protein>
<dbReference type="InterPro" id="IPR027417">
    <property type="entry name" value="P-loop_NTPase"/>
</dbReference>
<reference evidence="7 8" key="1">
    <citation type="submission" date="2022-09" db="EMBL/GenBank/DDBJ databases">
        <title>Enrichment on poylsaccharides allowed isolation of novel metabolic and taxonomic groups of Haloarchaea.</title>
        <authorList>
            <person name="Sorokin D.Y."/>
            <person name="Elcheninov A.G."/>
            <person name="Khizhniak T.V."/>
            <person name="Kolganova T.V."/>
            <person name="Kublanov I.V."/>
        </authorList>
    </citation>
    <scope>NUCLEOTIDE SEQUENCE [LARGE SCALE GENOMIC DNA]</scope>
    <source>
        <strain evidence="7 8">AArc-curdl1</strain>
    </source>
</reference>
<keyword evidence="8" id="KW-1185">Reference proteome</keyword>
<dbReference type="GO" id="GO:0015833">
    <property type="term" value="P:peptide transport"/>
    <property type="evidence" value="ECO:0007669"/>
    <property type="project" value="InterPro"/>
</dbReference>
<keyword evidence="4 7" id="KW-0067">ATP-binding</keyword>
<evidence type="ECO:0000256" key="3">
    <source>
        <dbReference type="ARBA" id="ARBA00022741"/>
    </source>
</evidence>
<dbReference type="InterPro" id="IPR017871">
    <property type="entry name" value="ABC_transporter-like_CS"/>
</dbReference>
<dbReference type="Pfam" id="PF00005">
    <property type="entry name" value="ABC_tran"/>
    <property type="match status" value="1"/>
</dbReference>
<feature type="region of interest" description="Disordered" evidence="5">
    <location>
        <begin position="434"/>
        <end position="457"/>
    </location>
</feature>
<evidence type="ECO:0000256" key="4">
    <source>
        <dbReference type="ARBA" id="ARBA00022840"/>
    </source>
</evidence>
<evidence type="ECO:0000256" key="1">
    <source>
        <dbReference type="ARBA" id="ARBA00005417"/>
    </source>
</evidence>
<feature type="domain" description="ABC transporter" evidence="6">
    <location>
        <begin position="7"/>
        <end position="263"/>
    </location>
</feature>
<dbReference type="Proteomes" id="UP001321047">
    <property type="component" value="Unassembled WGS sequence"/>
</dbReference>
<dbReference type="RefSeq" id="WP_342806895.1">
    <property type="nucleotide sequence ID" value="NZ_JAOPJZ010000002.1"/>
</dbReference>